<sequence length="175" mass="19945">MEKMDQISGGWWSNNRGHRKALGVIFAPRPSDPKRTLRVMLHTRKWTSPPILLFYMVFQGPGHFPCESVKVFRIQSLINTHGHACSLAAYQRSSRRHPPIRQGPGRRVPELLQITADHSESTTTTSHGEAFVDVEPLLGRIVIFRSREVWHGIQPSKAPRRWAVTLWVLADGQPE</sequence>
<name>A0ABP0MKY4_9DINO</name>
<feature type="domain" description="Prolyl 4-hydroxylase alpha subunit Fe(2+) 2OG dioxygenase" evidence="1">
    <location>
        <begin position="125"/>
        <end position="168"/>
    </location>
</feature>
<gene>
    <name evidence="2" type="ORF">CCMP2556_LOCUS26093</name>
</gene>
<dbReference type="Pfam" id="PF13640">
    <property type="entry name" value="2OG-FeII_Oxy_3"/>
    <property type="match status" value="1"/>
</dbReference>
<evidence type="ECO:0000313" key="2">
    <source>
        <dbReference type="EMBL" id="CAK9051379.1"/>
    </source>
</evidence>
<accession>A0ABP0MKY4</accession>
<dbReference type="InterPro" id="IPR044862">
    <property type="entry name" value="Pro_4_hyd_alph_FE2OG_OXY"/>
</dbReference>
<comment type="caution">
    <text evidence="2">The sequence shown here is derived from an EMBL/GenBank/DDBJ whole genome shotgun (WGS) entry which is preliminary data.</text>
</comment>
<dbReference type="EMBL" id="CAXAMN010017891">
    <property type="protein sequence ID" value="CAK9051379.1"/>
    <property type="molecule type" value="Genomic_DNA"/>
</dbReference>
<protein>
    <recommendedName>
        <fullName evidence="1">Prolyl 4-hydroxylase alpha subunit Fe(2+) 2OG dioxygenase domain-containing protein</fullName>
    </recommendedName>
</protein>
<evidence type="ECO:0000313" key="3">
    <source>
        <dbReference type="Proteomes" id="UP001642484"/>
    </source>
</evidence>
<dbReference type="Gene3D" id="2.60.120.620">
    <property type="entry name" value="q2cbj1_9rhob like domain"/>
    <property type="match status" value="1"/>
</dbReference>
<evidence type="ECO:0000259" key="1">
    <source>
        <dbReference type="Pfam" id="PF13640"/>
    </source>
</evidence>
<keyword evidence="3" id="KW-1185">Reference proteome</keyword>
<dbReference type="Proteomes" id="UP001642484">
    <property type="component" value="Unassembled WGS sequence"/>
</dbReference>
<organism evidence="2 3">
    <name type="scientific">Durusdinium trenchii</name>
    <dbReference type="NCBI Taxonomy" id="1381693"/>
    <lineage>
        <taxon>Eukaryota</taxon>
        <taxon>Sar</taxon>
        <taxon>Alveolata</taxon>
        <taxon>Dinophyceae</taxon>
        <taxon>Suessiales</taxon>
        <taxon>Symbiodiniaceae</taxon>
        <taxon>Durusdinium</taxon>
    </lineage>
</organism>
<proteinExistence type="predicted"/>
<reference evidence="2 3" key="1">
    <citation type="submission" date="2024-02" db="EMBL/GenBank/DDBJ databases">
        <authorList>
            <person name="Chen Y."/>
            <person name="Shah S."/>
            <person name="Dougan E. K."/>
            <person name="Thang M."/>
            <person name="Chan C."/>
        </authorList>
    </citation>
    <scope>NUCLEOTIDE SEQUENCE [LARGE SCALE GENOMIC DNA]</scope>
</reference>